<evidence type="ECO:0000313" key="3">
    <source>
        <dbReference type="Proteomes" id="UP001499882"/>
    </source>
</evidence>
<name>A0ABP8Z0M4_9ACTN</name>
<sequence length="84" mass="9120">MKAACERVFAGTSMAALAAMLPKTLRKAAITHWLDAGISVYLASDWAGHSTDVAELYYAGRADTTYAREVALLSQRSRRAETRG</sequence>
<accession>A0ABP8Z0M4</accession>
<evidence type="ECO:0000256" key="1">
    <source>
        <dbReference type="ARBA" id="ARBA00023172"/>
    </source>
</evidence>
<reference evidence="3" key="1">
    <citation type="journal article" date="2019" name="Int. J. Syst. Evol. Microbiol.">
        <title>The Global Catalogue of Microorganisms (GCM) 10K type strain sequencing project: providing services to taxonomists for standard genome sequencing and annotation.</title>
        <authorList>
            <consortium name="The Broad Institute Genomics Platform"/>
            <consortium name="The Broad Institute Genome Sequencing Center for Infectious Disease"/>
            <person name="Wu L."/>
            <person name="Ma J."/>
        </authorList>
    </citation>
    <scope>NUCLEOTIDE SEQUENCE [LARGE SCALE GENOMIC DNA]</scope>
    <source>
        <strain evidence="3">JCM 18532</strain>
    </source>
</reference>
<organism evidence="2 3">
    <name type="scientific">Nocardioides endophyticus</name>
    <dbReference type="NCBI Taxonomy" id="1353775"/>
    <lineage>
        <taxon>Bacteria</taxon>
        <taxon>Bacillati</taxon>
        <taxon>Actinomycetota</taxon>
        <taxon>Actinomycetes</taxon>
        <taxon>Propionibacteriales</taxon>
        <taxon>Nocardioidaceae</taxon>
        <taxon>Nocardioides</taxon>
    </lineage>
</organism>
<dbReference type="Gene3D" id="1.10.443.10">
    <property type="entry name" value="Intergrase catalytic core"/>
    <property type="match status" value="1"/>
</dbReference>
<protein>
    <recommendedName>
        <fullName evidence="4">Integrase</fullName>
    </recommendedName>
</protein>
<gene>
    <name evidence="2" type="ORF">GCM10023350_28890</name>
</gene>
<dbReference type="SUPFAM" id="SSF56349">
    <property type="entry name" value="DNA breaking-rejoining enzymes"/>
    <property type="match status" value="1"/>
</dbReference>
<dbReference type="InterPro" id="IPR013762">
    <property type="entry name" value="Integrase-like_cat_sf"/>
</dbReference>
<comment type="caution">
    <text evidence="2">The sequence shown here is derived from an EMBL/GenBank/DDBJ whole genome shotgun (WGS) entry which is preliminary data.</text>
</comment>
<evidence type="ECO:0000313" key="2">
    <source>
        <dbReference type="EMBL" id="GAA4742372.1"/>
    </source>
</evidence>
<dbReference type="EMBL" id="BAABKN010000016">
    <property type="protein sequence ID" value="GAA4742372.1"/>
    <property type="molecule type" value="Genomic_DNA"/>
</dbReference>
<dbReference type="Proteomes" id="UP001499882">
    <property type="component" value="Unassembled WGS sequence"/>
</dbReference>
<keyword evidence="1" id="KW-0233">DNA recombination</keyword>
<evidence type="ECO:0008006" key="4">
    <source>
        <dbReference type="Google" id="ProtNLM"/>
    </source>
</evidence>
<proteinExistence type="predicted"/>
<dbReference type="InterPro" id="IPR011010">
    <property type="entry name" value="DNA_brk_join_enz"/>
</dbReference>
<keyword evidence="3" id="KW-1185">Reference proteome</keyword>